<accession>A0A2N0X5F1</accession>
<name>A0A2N0X5F1_9CORY</name>
<evidence type="ECO:0000313" key="1">
    <source>
        <dbReference type="EMBL" id="PKF67911.1"/>
    </source>
</evidence>
<comment type="caution">
    <text evidence="1">The sequence shown here is derived from an EMBL/GenBank/DDBJ whole genome shotgun (WGS) entry which is preliminary data.</text>
</comment>
<reference evidence="1 2" key="1">
    <citation type="submission" date="2017-12" db="EMBL/GenBank/DDBJ databases">
        <title>Corynebacterium mastitidis 16-1433 Genome.</title>
        <authorList>
            <person name="Gulvik C.A."/>
        </authorList>
    </citation>
    <scope>NUCLEOTIDE SEQUENCE [LARGE SCALE GENOMIC DNA]</scope>
    <source>
        <strain evidence="1 2">16-1433</strain>
    </source>
</reference>
<dbReference type="EMBL" id="PJAF01000035">
    <property type="protein sequence ID" value="PKF67911.1"/>
    <property type="molecule type" value="Genomic_DNA"/>
</dbReference>
<organism evidence="1 2">
    <name type="scientific">Corynebacterium mastitidis</name>
    <dbReference type="NCBI Taxonomy" id="161890"/>
    <lineage>
        <taxon>Bacteria</taxon>
        <taxon>Bacillati</taxon>
        <taxon>Actinomycetota</taxon>
        <taxon>Actinomycetes</taxon>
        <taxon>Mycobacteriales</taxon>
        <taxon>Corynebacteriaceae</taxon>
        <taxon>Corynebacterium</taxon>
    </lineage>
</organism>
<evidence type="ECO:0000313" key="2">
    <source>
        <dbReference type="Proteomes" id="UP000233249"/>
    </source>
</evidence>
<dbReference type="AlphaFoldDB" id="A0A2N0X5F1"/>
<dbReference type="RefSeq" id="WP_101174255.1">
    <property type="nucleotide sequence ID" value="NZ_JAKRKB010000004.1"/>
</dbReference>
<dbReference type="Proteomes" id="UP000233249">
    <property type="component" value="Unassembled WGS sequence"/>
</dbReference>
<proteinExistence type="predicted"/>
<dbReference type="STRING" id="1121365.GCA_000375365_00150"/>
<sequence length="99" mass="11360">MNKDFFSWVEEYLADGDWPSLYDVYRFFGYDPFAPTREEIAASINAIFATGKLKIMLVNPVIKKVFTPGEADVEEVIEEVASQDPDFSMMAYFIDVIKD</sequence>
<dbReference type="OrthoDB" id="9937930at2"/>
<gene>
    <name evidence="1" type="ORF">CXB45_09780</name>
</gene>
<protein>
    <submittedName>
        <fullName evidence="1">Uncharacterized protein</fullName>
    </submittedName>
</protein>